<dbReference type="eggNOG" id="COG0251">
    <property type="taxonomic scope" value="Bacteria"/>
</dbReference>
<sequence>MSNNNTISKEAFYHGVPWEDAYGYPQGIKVGNSIFVSGQLSHDAAGQIVGPAELDQDGKPTDFSMMKLQMETTYANAKKVLESFGATFDNVVEETLFVLDVDAAFAVAKGVRSEAYGTDKPMCASNIIGVSRLAFPTQLIEIAFRAQLEA</sequence>
<protein>
    <submittedName>
        <fullName evidence="1">Uncharacterized protein</fullName>
    </submittedName>
</protein>
<accession>T0HUT8</accession>
<dbReference type="Pfam" id="PF01042">
    <property type="entry name" value="Ribonuc_L-PSP"/>
    <property type="match status" value="1"/>
</dbReference>
<dbReference type="InterPro" id="IPR035959">
    <property type="entry name" value="RutC-like_sf"/>
</dbReference>
<evidence type="ECO:0000313" key="1">
    <source>
        <dbReference type="EMBL" id="EQB16862.1"/>
    </source>
</evidence>
<dbReference type="InterPro" id="IPR006175">
    <property type="entry name" value="YjgF/YER057c/UK114"/>
</dbReference>
<dbReference type="OrthoDB" id="9808943at2"/>
<dbReference type="PATRIC" id="fig|1096930.3.peg.1771"/>
<gene>
    <name evidence="1" type="ORF">L284_08940</name>
</gene>
<name>T0HUT8_9SPHN</name>
<organism evidence="1 2">
    <name type="scientific">Novosphingobium lindaniclasticum LE124</name>
    <dbReference type="NCBI Taxonomy" id="1096930"/>
    <lineage>
        <taxon>Bacteria</taxon>
        <taxon>Pseudomonadati</taxon>
        <taxon>Pseudomonadota</taxon>
        <taxon>Alphaproteobacteria</taxon>
        <taxon>Sphingomonadales</taxon>
        <taxon>Sphingomonadaceae</taxon>
        <taxon>Novosphingobium</taxon>
    </lineage>
</organism>
<dbReference type="EMBL" id="ATHL01000062">
    <property type="protein sequence ID" value="EQB16862.1"/>
    <property type="molecule type" value="Genomic_DNA"/>
</dbReference>
<evidence type="ECO:0000313" key="2">
    <source>
        <dbReference type="Proteomes" id="UP000015527"/>
    </source>
</evidence>
<dbReference type="PANTHER" id="PTHR43857:SF1">
    <property type="entry name" value="YJGH FAMILY PROTEIN"/>
    <property type="match status" value="1"/>
</dbReference>
<proteinExistence type="predicted"/>
<dbReference type="RefSeq" id="WP_021233683.1">
    <property type="nucleotide sequence ID" value="NZ_ATHL01000062.1"/>
</dbReference>
<keyword evidence="2" id="KW-1185">Reference proteome</keyword>
<dbReference type="SUPFAM" id="SSF55298">
    <property type="entry name" value="YjgF-like"/>
    <property type="match status" value="1"/>
</dbReference>
<comment type="caution">
    <text evidence="1">The sequence shown here is derived from an EMBL/GenBank/DDBJ whole genome shotgun (WGS) entry which is preliminary data.</text>
</comment>
<reference evidence="1 2" key="1">
    <citation type="journal article" date="2013" name="Genome Announc.">
        <title>Genome Sequence of Novosphingobium lindaniclasticum LE124T, Isolated from a Hexachlorocyclohexane Dumpsite.</title>
        <authorList>
            <person name="Saxena A."/>
            <person name="Nayyar N."/>
            <person name="Sangwan N."/>
            <person name="Kumari R."/>
            <person name="Khurana J.P."/>
            <person name="Lal R."/>
        </authorList>
    </citation>
    <scope>NUCLEOTIDE SEQUENCE [LARGE SCALE GENOMIC DNA]</scope>
    <source>
        <strain evidence="1 2">LE124</strain>
    </source>
</reference>
<dbReference type="Proteomes" id="UP000015527">
    <property type="component" value="Unassembled WGS sequence"/>
</dbReference>
<dbReference type="Gene3D" id="3.30.1330.40">
    <property type="entry name" value="RutC-like"/>
    <property type="match status" value="1"/>
</dbReference>
<dbReference type="PANTHER" id="PTHR43857">
    <property type="entry name" value="BLR7761 PROTEIN"/>
    <property type="match status" value="1"/>
</dbReference>
<dbReference type="AlphaFoldDB" id="T0HUT8"/>